<reference evidence="1 2" key="1">
    <citation type="submission" date="2014-07" db="EMBL/GenBank/DDBJ databases">
        <title>Whole Genome Sequence of the Amycolatopsis methanolica 239.</title>
        <authorList>
            <person name="Tang B."/>
        </authorList>
    </citation>
    <scope>NUCLEOTIDE SEQUENCE [LARGE SCALE GENOMIC DNA]</scope>
    <source>
        <strain evidence="1 2">239</strain>
    </source>
</reference>
<organism evidence="1 2">
    <name type="scientific">Amycolatopsis methanolica 239</name>
    <dbReference type="NCBI Taxonomy" id="1068978"/>
    <lineage>
        <taxon>Bacteria</taxon>
        <taxon>Bacillati</taxon>
        <taxon>Actinomycetota</taxon>
        <taxon>Actinomycetes</taxon>
        <taxon>Pseudonocardiales</taxon>
        <taxon>Pseudonocardiaceae</taxon>
        <taxon>Amycolatopsis</taxon>
        <taxon>Amycolatopsis methanolica group</taxon>
    </lineage>
</organism>
<dbReference type="InterPro" id="IPR009003">
    <property type="entry name" value="Peptidase_S1_PA"/>
</dbReference>
<sequence length="364" mass="38372">MDDQQAAAEQLMSPELPPSNVVGVGLGVKWRGGVPTGEAAAVVMVTQKIPREDLPERDLVPDEIAGLQTDVYSVGDLIAQRSGVAPSAGVEDLATMLEGYRNGRGATMERPIAEAAPQLLTRRMRPCPSGASVGNVSVTAGTLGSVVYDFLPQATINPPVSGIGTPARFYILSNNHVLANTNAAPAGSAIVQPGTFDGGTDPQDRIATLSRFVPLQLEPFIPRALHRNIVDAAVAECNFGDATREIYFTGAPRGWVRKGGIRAGDLVRKTGRTTNFTVGRVTVTNATVDVNYGGGRVGRFLNQIITTGMSAGGDSGSLVCDLDNNAVGLLFAGSTQVTICNHFEDVRTLLRVEVAERILLQPAR</sequence>
<dbReference type="Gene3D" id="2.40.10.10">
    <property type="entry name" value="Trypsin-like serine proteases"/>
    <property type="match status" value="1"/>
</dbReference>
<dbReference type="RefSeq" id="WP_209436795.1">
    <property type="nucleotide sequence ID" value="NZ_AQUL01000001.1"/>
</dbReference>
<dbReference type="InterPro" id="IPR043504">
    <property type="entry name" value="Peptidase_S1_PA_chymotrypsin"/>
</dbReference>
<evidence type="ECO:0000313" key="1">
    <source>
        <dbReference type="EMBL" id="AIJ24343.1"/>
    </source>
</evidence>
<keyword evidence="2" id="KW-1185">Reference proteome</keyword>
<dbReference type="KEGG" id="amq:AMETH_4251"/>
<gene>
    <name evidence="1" type="ORF">AMETH_4251</name>
</gene>
<dbReference type="SUPFAM" id="SSF50494">
    <property type="entry name" value="Trypsin-like serine proteases"/>
    <property type="match status" value="1"/>
</dbReference>
<name>A0A076MTS4_AMYME</name>
<dbReference type="AlphaFoldDB" id="A0A076MTS4"/>
<dbReference type="EMBL" id="CP009110">
    <property type="protein sequence ID" value="AIJ24343.1"/>
    <property type="molecule type" value="Genomic_DNA"/>
</dbReference>
<accession>A0A076MTS4</accession>
<proteinExistence type="predicted"/>
<evidence type="ECO:0008006" key="3">
    <source>
        <dbReference type="Google" id="ProtNLM"/>
    </source>
</evidence>
<evidence type="ECO:0000313" key="2">
    <source>
        <dbReference type="Proteomes" id="UP000062973"/>
    </source>
</evidence>
<protein>
    <recommendedName>
        <fullName evidence="3">Serine protease</fullName>
    </recommendedName>
</protein>
<dbReference type="STRING" id="1068978.AMETH_4251"/>
<dbReference type="PATRIC" id="fig|1068978.7.peg.4554"/>
<dbReference type="HOGENOM" id="CLU_061991_0_0_11"/>
<dbReference type="eggNOG" id="COG0265">
    <property type="taxonomic scope" value="Bacteria"/>
</dbReference>
<dbReference type="Proteomes" id="UP000062973">
    <property type="component" value="Chromosome"/>
</dbReference>